<comment type="similarity">
    <text evidence="2">Belongs to the SscA family.</text>
</comment>
<evidence type="ECO:0000256" key="4">
    <source>
        <dbReference type="ARBA" id="ARBA00022989"/>
    </source>
</evidence>
<dbReference type="EMBL" id="AFNU02000016">
    <property type="protein sequence ID" value="ERJ11105.1"/>
    <property type="molecule type" value="Genomic_DNA"/>
</dbReference>
<dbReference type="Proteomes" id="UP000005707">
    <property type="component" value="Unassembled WGS sequence"/>
</dbReference>
<accession>U2FDP8</accession>
<dbReference type="NCBIfam" id="TIGR01732">
    <property type="entry name" value="tiny_TM_bacill"/>
    <property type="match status" value="1"/>
</dbReference>
<protein>
    <recommendedName>
        <fullName evidence="9">Sporulation protein YjcZ</fullName>
    </recommendedName>
</protein>
<evidence type="ECO:0000256" key="6">
    <source>
        <dbReference type="SAM" id="Phobius"/>
    </source>
</evidence>
<feature type="transmembrane region" description="Helical" evidence="6">
    <location>
        <begin position="6"/>
        <end position="28"/>
    </location>
</feature>
<keyword evidence="3 6" id="KW-0812">Transmembrane</keyword>
<dbReference type="Pfam" id="PF09680">
    <property type="entry name" value="YjcZ_2"/>
    <property type="match status" value="1"/>
</dbReference>
<name>U2FDP8_9MOLU</name>
<evidence type="ECO:0000256" key="5">
    <source>
        <dbReference type="ARBA" id="ARBA00023136"/>
    </source>
</evidence>
<dbReference type="InParanoid" id="U2FDP8"/>
<gene>
    <name evidence="7" type="ORF">HLPCO_002844</name>
</gene>
<evidence type="ECO:0000313" key="7">
    <source>
        <dbReference type="EMBL" id="ERJ11105.1"/>
    </source>
</evidence>
<dbReference type="AlphaFoldDB" id="U2FDP8"/>
<comment type="caution">
    <text evidence="7">The sequence shown here is derived from an EMBL/GenBank/DDBJ whole genome shotgun (WGS) entry which is preliminary data.</text>
</comment>
<dbReference type="GO" id="GO:0016020">
    <property type="term" value="C:membrane"/>
    <property type="evidence" value="ECO:0007669"/>
    <property type="project" value="UniProtKB-SubCell"/>
</dbReference>
<comment type="subcellular location">
    <subcellularLocation>
        <location evidence="1">Membrane</location>
    </subcellularLocation>
</comment>
<evidence type="ECO:0000313" key="8">
    <source>
        <dbReference type="Proteomes" id="UP000005707"/>
    </source>
</evidence>
<proteinExistence type="inferred from homology"/>
<reference evidence="7 8" key="2">
    <citation type="journal article" date="2013" name="PLoS ONE">
        <title>INDIGO - INtegrated Data Warehouse of MIcrobial GenOmes with Examples from the Red Sea Extremophiles.</title>
        <authorList>
            <person name="Alam I."/>
            <person name="Antunes A."/>
            <person name="Kamau A.A."/>
            <person name="Ba Alawi W."/>
            <person name="Kalkatawi M."/>
            <person name="Stingl U."/>
            <person name="Bajic V.B."/>
        </authorList>
    </citation>
    <scope>NUCLEOTIDE SEQUENCE [LARGE SCALE GENOMIC DNA]</scope>
    <source>
        <strain evidence="7 8">SSD-17B</strain>
    </source>
</reference>
<dbReference type="InterPro" id="IPR010070">
    <property type="entry name" value="YjcZ-like"/>
</dbReference>
<organism evidence="7 8">
    <name type="scientific">Haloplasma contractile SSD-17B</name>
    <dbReference type="NCBI Taxonomy" id="1033810"/>
    <lineage>
        <taxon>Bacteria</taxon>
        <taxon>Bacillati</taxon>
        <taxon>Mycoplasmatota</taxon>
        <taxon>Mollicutes</taxon>
        <taxon>Haloplasmatales</taxon>
        <taxon>Haloplasmataceae</taxon>
        <taxon>Haloplasma</taxon>
    </lineage>
</organism>
<dbReference type="RefSeq" id="WP_021031185.1">
    <property type="nucleotide sequence ID" value="NZ_AFNU02000016.1"/>
</dbReference>
<evidence type="ECO:0000256" key="1">
    <source>
        <dbReference type="ARBA" id="ARBA00004370"/>
    </source>
</evidence>
<evidence type="ECO:0000256" key="3">
    <source>
        <dbReference type="ARBA" id="ARBA00022692"/>
    </source>
</evidence>
<keyword evidence="4 6" id="KW-1133">Transmembrane helix</keyword>
<evidence type="ECO:0008006" key="9">
    <source>
        <dbReference type="Google" id="ProtNLM"/>
    </source>
</evidence>
<evidence type="ECO:0000256" key="2">
    <source>
        <dbReference type="ARBA" id="ARBA00010221"/>
    </source>
</evidence>
<keyword evidence="8" id="KW-1185">Reference proteome</keyword>
<keyword evidence="5 6" id="KW-0472">Membrane</keyword>
<reference evidence="7 8" key="1">
    <citation type="journal article" date="2011" name="J. Bacteriol.">
        <title>Genome sequence of Haloplasma contractile, an unusual contractile bacterium from a deep-sea anoxic brine lake.</title>
        <authorList>
            <person name="Antunes A."/>
            <person name="Alam I."/>
            <person name="El Dorry H."/>
            <person name="Siam R."/>
            <person name="Robertson A."/>
            <person name="Bajic V.B."/>
            <person name="Stingl U."/>
        </authorList>
    </citation>
    <scope>NUCLEOTIDE SEQUENCE [LARGE SCALE GENOMIC DNA]</scope>
    <source>
        <strain evidence="7 8">SSD-17B</strain>
    </source>
</reference>
<sequence>MGHGYNEGFALILVLFILLAIIGCAWCYC</sequence>